<comment type="caution">
    <text evidence="2">The sequence shown here is derived from an EMBL/GenBank/DDBJ whole genome shotgun (WGS) entry which is preliminary data.</text>
</comment>
<keyword evidence="1" id="KW-0812">Transmembrane</keyword>
<evidence type="ECO:0000313" key="3">
    <source>
        <dbReference type="Proteomes" id="UP000054995"/>
    </source>
</evidence>
<accession>A0A0V1FH26</accession>
<dbReference type="Proteomes" id="UP000054995">
    <property type="component" value="Unassembled WGS sequence"/>
</dbReference>
<gene>
    <name evidence="2" type="ORF">T4D_7580</name>
</gene>
<keyword evidence="3" id="KW-1185">Reference proteome</keyword>
<keyword evidence="1" id="KW-0472">Membrane</keyword>
<reference evidence="2 3" key="1">
    <citation type="submission" date="2015-01" db="EMBL/GenBank/DDBJ databases">
        <title>Evolution of Trichinella species and genotypes.</title>
        <authorList>
            <person name="Korhonen P.K."/>
            <person name="Edoardo P."/>
            <person name="Giuseppe L.R."/>
            <person name="Gasser R.B."/>
        </authorList>
    </citation>
    <scope>NUCLEOTIDE SEQUENCE [LARGE SCALE GENOMIC DNA]</scope>
    <source>
        <strain evidence="2">ISS470</strain>
    </source>
</reference>
<evidence type="ECO:0000256" key="1">
    <source>
        <dbReference type="SAM" id="Phobius"/>
    </source>
</evidence>
<feature type="transmembrane region" description="Helical" evidence="1">
    <location>
        <begin position="56"/>
        <end position="76"/>
    </location>
</feature>
<name>A0A0V1FH26_TRIPS</name>
<keyword evidence="1" id="KW-1133">Transmembrane helix</keyword>
<evidence type="ECO:0000313" key="2">
    <source>
        <dbReference type="EMBL" id="KRY84579.1"/>
    </source>
</evidence>
<proteinExistence type="predicted"/>
<dbReference type="EMBL" id="JYDT01000111">
    <property type="protein sequence ID" value="KRY84579.1"/>
    <property type="molecule type" value="Genomic_DNA"/>
</dbReference>
<sequence>MCDFTREIDHFHNIATASIKANDASDEQSSRMKTVSCSLFTVVLLIYRNTYLSTTFVILCNVSVEVSLLSLGVFFLDRIHSSYSQQRTVLEQSSVNKQTIN</sequence>
<organism evidence="2 3">
    <name type="scientific">Trichinella pseudospiralis</name>
    <name type="common">Parasitic roundworm</name>
    <dbReference type="NCBI Taxonomy" id="6337"/>
    <lineage>
        <taxon>Eukaryota</taxon>
        <taxon>Metazoa</taxon>
        <taxon>Ecdysozoa</taxon>
        <taxon>Nematoda</taxon>
        <taxon>Enoplea</taxon>
        <taxon>Dorylaimia</taxon>
        <taxon>Trichinellida</taxon>
        <taxon>Trichinellidae</taxon>
        <taxon>Trichinella</taxon>
    </lineage>
</organism>
<dbReference type="AlphaFoldDB" id="A0A0V1FH26"/>
<protein>
    <submittedName>
        <fullName evidence="2">Uncharacterized protein</fullName>
    </submittedName>
</protein>